<keyword evidence="8 12" id="KW-0798">TonB box</keyword>
<name>A0A437KWD9_9FLAO</name>
<protein>
    <submittedName>
        <fullName evidence="16">TonB-dependent receptor</fullName>
    </submittedName>
</protein>
<dbReference type="SUPFAM" id="SSF56935">
    <property type="entry name" value="Porins"/>
    <property type="match status" value="1"/>
</dbReference>
<dbReference type="GO" id="GO:0006826">
    <property type="term" value="P:iron ion transport"/>
    <property type="evidence" value="ECO:0007669"/>
    <property type="project" value="UniProtKB-KW"/>
</dbReference>
<dbReference type="InterPro" id="IPR039426">
    <property type="entry name" value="TonB-dep_rcpt-like"/>
</dbReference>
<gene>
    <name evidence="16" type="ORF">EOD40_09500</name>
</gene>
<feature type="signal peptide" evidence="13">
    <location>
        <begin position="1"/>
        <end position="17"/>
    </location>
</feature>
<evidence type="ECO:0000256" key="11">
    <source>
        <dbReference type="PROSITE-ProRule" id="PRU01360"/>
    </source>
</evidence>
<dbReference type="Pfam" id="PF07715">
    <property type="entry name" value="Plug"/>
    <property type="match status" value="1"/>
</dbReference>
<keyword evidence="5 11" id="KW-0812">Transmembrane</keyword>
<keyword evidence="9 11" id="KW-0472">Membrane</keyword>
<dbReference type="EMBL" id="SACJ01000004">
    <property type="protein sequence ID" value="RVT76724.1"/>
    <property type="molecule type" value="Genomic_DNA"/>
</dbReference>
<evidence type="ECO:0000256" key="13">
    <source>
        <dbReference type="SAM" id="SignalP"/>
    </source>
</evidence>
<dbReference type="PANTHER" id="PTHR32552">
    <property type="entry name" value="FERRICHROME IRON RECEPTOR-RELATED"/>
    <property type="match status" value="1"/>
</dbReference>
<dbReference type="InterPro" id="IPR037066">
    <property type="entry name" value="Plug_dom_sf"/>
</dbReference>
<dbReference type="InterPro" id="IPR012910">
    <property type="entry name" value="Plug_dom"/>
</dbReference>
<dbReference type="Proteomes" id="UP000285211">
    <property type="component" value="Unassembled WGS sequence"/>
</dbReference>
<keyword evidence="2 11" id="KW-0813">Transport</keyword>
<dbReference type="AlphaFoldDB" id="A0A437KWD9"/>
<reference evidence="16 17" key="1">
    <citation type="submission" date="2019-01" db="EMBL/GenBank/DDBJ databases">
        <authorList>
            <person name="Chen W.-M."/>
        </authorList>
    </citation>
    <scope>NUCLEOTIDE SEQUENCE [LARGE SCALE GENOMIC DNA]</scope>
    <source>
        <strain evidence="16 17">BBQ-12</strain>
    </source>
</reference>
<evidence type="ECO:0000256" key="4">
    <source>
        <dbReference type="ARBA" id="ARBA00022496"/>
    </source>
</evidence>
<keyword evidence="4" id="KW-0410">Iron transport</keyword>
<dbReference type="Pfam" id="PF00593">
    <property type="entry name" value="TonB_dep_Rec_b-barrel"/>
    <property type="match status" value="1"/>
</dbReference>
<keyword evidence="7" id="KW-0406">Ion transport</keyword>
<dbReference type="PANTHER" id="PTHR32552:SF81">
    <property type="entry name" value="TONB-DEPENDENT OUTER MEMBRANE RECEPTOR"/>
    <property type="match status" value="1"/>
</dbReference>
<evidence type="ECO:0000256" key="9">
    <source>
        <dbReference type="ARBA" id="ARBA00023136"/>
    </source>
</evidence>
<evidence type="ECO:0000256" key="5">
    <source>
        <dbReference type="ARBA" id="ARBA00022692"/>
    </source>
</evidence>
<dbReference type="Gene3D" id="2.170.130.10">
    <property type="entry name" value="TonB-dependent receptor, plug domain"/>
    <property type="match status" value="1"/>
</dbReference>
<dbReference type="CDD" id="cd01347">
    <property type="entry name" value="ligand_gated_channel"/>
    <property type="match status" value="1"/>
</dbReference>
<comment type="subcellular location">
    <subcellularLocation>
        <location evidence="1 11">Cell outer membrane</location>
        <topology evidence="1 11">Multi-pass membrane protein</topology>
    </subcellularLocation>
</comment>
<dbReference type="PROSITE" id="PS52016">
    <property type="entry name" value="TONB_DEPENDENT_REC_3"/>
    <property type="match status" value="1"/>
</dbReference>
<dbReference type="GO" id="GO:0009279">
    <property type="term" value="C:cell outer membrane"/>
    <property type="evidence" value="ECO:0007669"/>
    <property type="project" value="UniProtKB-SubCell"/>
</dbReference>
<evidence type="ECO:0000256" key="3">
    <source>
        <dbReference type="ARBA" id="ARBA00022452"/>
    </source>
</evidence>
<keyword evidence="6" id="KW-0408">Iron</keyword>
<dbReference type="InterPro" id="IPR000531">
    <property type="entry name" value="Beta-barrel_TonB"/>
</dbReference>
<sequence length="722" mass="81491">MKNIFLALAIISQFAIAQNKQNKTQKDTTTIHELESVFVTANRTATLRKETPVAISKLTAKTIDESKAVAMYEIVNKTPGVLMVNLGNEQNMMTIRQPMTTNAYYLYLEDGLPIRPLGIFNHNALLEINQFNLESIEVVKGPTSSLYGPEAVGGTINLISQKPSFYPEFKFGVQADQWGYKRIQAAGSATVGKIGFHISGISSIQENSWMTYSDYTKDNLNVRVDYAINDKTRLISNTMIGKYYSDMSGGVNESDFNNRSYKSSSDFTYRKSDALRTRLTLEHDWNLNASSYLTVYHRDNKLGQNPSYGIRWSATNNPTTALGEVNSNNFKSYGVIGQHTQKFDFWNTTMVSGALYDYSPVTYWAYLINLKATLNPGNPGTQTVNKYEIVAEHPEVKLADYTADIYNTAVFKQISFTPIDKLTVTVGGRYDAMKIDYNNALDNSTGNKSYNKFTFKVGANYNPVKNAGFYANYSQGFSPPSITSIFRARTGTGGNTGIPAEFYYNLKPATFENYEFGGWISLLENKLIFDYAIYYMDGKNELLNVRLEDSSTDYRSAGETNHKGIEFGFNYRPNAQWNIRMGGTVAKHRYIDFQLSDNSADVLQNLGGYEMPQAPRWSGNSELSYYPNWLPNFRTSVEWQSVGSYYQNQINSVKYDGYNIFNARVGYKYHNIEIYGNVMNLTDKLYAYNLSRGNAANAQTTYLAAAPRTFLLGIQYNLSLKK</sequence>
<evidence type="ECO:0000313" key="16">
    <source>
        <dbReference type="EMBL" id="RVT76724.1"/>
    </source>
</evidence>
<evidence type="ECO:0000256" key="6">
    <source>
        <dbReference type="ARBA" id="ARBA00023004"/>
    </source>
</evidence>
<evidence type="ECO:0000259" key="15">
    <source>
        <dbReference type="Pfam" id="PF07715"/>
    </source>
</evidence>
<keyword evidence="13" id="KW-0732">Signal</keyword>
<evidence type="ECO:0000313" key="17">
    <source>
        <dbReference type="Proteomes" id="UP000285211"/>
    </source>
</evidence>
<evidence type="ECO:0000256" key="12">
    <source>
        <dbReference type="RuleBase" id="RU003357"/>
    </source>
</evidence>
<keyword evidence="16" id="KW-0675">Receptor</keyword>
<feature type="domain" description="TonB-dependent receptor plug" evidence="15">
    <location>
        <begin position="49"/>
        <end position="155"/>
    </location>
</feature>
<evidence type="ECO:0000256" key="8">
    <source>
        <dbReference type="ARBA" id="ARBA00023077"/>
    </source>
</evidence>
<keyword evidence="10 11" id="KW-0998">Cell outer membrane</keyword>
<evidence type="ECO:0000256" key="1">
    <source>
        <dbReference type="ARBA" id="ARBA00004571"/>
    </source>
</evidence>
<feature type="chain" id="PRO_5019363366" evidence="13">
    <location>
        <begin position="18"/>
        <end position="722"/>
    </location>
</feature>
<evidence type="ECO:0000256" key="7">
    <source>
        <dbReference type="ARBA" id="ARBA00023065"/>
    </source>
</evidence>
<dbReference type="InterPro" id="IPR036942">
    <property type="entry name" value="Beta-barrel_TonB_sf"/>
</dbReference>
<evidence type="ECO:0000256" key="10">
    <source>
        <dbReference type="ARBA" id="ARBA00023237"/>
    </source>
</evidence>
<accession>A0A437KWD9</accession>
<keyword evidence="3 11" id="KW-1134">Transmembrane beta strand</keyword>
<feature type="domain" description="TonB-dependent receptor-like beta-barrel" evidence="14">
    <location>
        <begin position="223"/>
        <end position="681"/>
    </location>
</feature>
<proteinExistence type="inferred from homology"/>
<comment type="caution">
    <text evidence="16">The sequence shown here is derived from an EMBL/GenBank/DDBJ whole genome shotgun (WGS) entry which is preliminary data.</text>
</comment>
<dbReference type="OrthoDB" id="9782587at2"/>
<comment type="similarity">
    <text evidence="11 12">Belongs to the TonB-dependent receptor family.</text>
</comment>
<keyword evidence="17" id="KW-1185">Reference proteome</keyword>
<dbReference type="RefSeq" id="WP_128194934.1">
    <property type="nucleotide sequence ID" value="NZ_SACJ01000004.1"/>
</dbReference>
<evidence type="ECO:0000256" key="2">
    <source>
        <dbReference type="ARBA" id="ARBA00022448"/>
    </source>
</evidence>
<dbReference type="Gene3D" id="2.40.170.20">
    <property type="entry name" value="TonB-dependent receptor, beta-barrel domain"/>
    <property type="match status" value="1"/>
</dbReference>
<evidence type="ECO:0000259" key="14">
    <source>
        <dbReference type="Pfam" id="PF00593"/>
    </source>
</evidence>
<organism evidence="16 17">
    <name type="scientific">Flavobacterium sufflavum</name>
    <dbReference type="NCBI Taxonomy" id="1921138"/>
    <lineage>
        <taxon>Bacteria</taxon>
        <taxon>Pseudomonadati</taxon>
        <taxon>Bacteroidota</taxon>
        <taxon>Flavobacteriia</taxon>
        <taxon>Flavobacteriales</taxon>
        <taxon>Flavobacteriaceae</taxon>
        <taxon>Flavobacterium</taxon>
    </lineage>
</organism>